<name>A0A2S7T0C1_9BACT</name>
<dbReference type="RefSeq" id="WP_105037536.1">
    <property type="nucleotide sequence ID" value="NZ_PPSL01000001.1"/>
</dbReference>
<dbReference type="CDD" id="cd06464">
    <property type="entry name" value="ACD_sHsps-like"/>
    <property type="match status" value="1"/>
</dbReference>
<dbReference type="OrthoDB" id="9814487at2"/>
<dbReference type="InterPro" id="IPR031107">
    <property type="entry name" value="Small_HSP"/>
</dbReference>
<organism evidence="4 5">
    <name type="scientific">Flavipsychrobacter stenotrophus</name>
    <dbReference type="NCBI Taxonomy" id="2077091"/>
    <lineage>
        <taxon>Bacteria</taxon>
        <taxon>Pseudomonadati</taxon>
        <taxon>Bacteroidota</taxon>
        <taxon>Chitinophagia</taxon>
        <taxon>Chitinophagales</taxon>
        <taxon>Chitinophagaceae</taxon>
        <taxon>Flavipsychrobacter</taxon>
    </lineage>
</organism>
<protein>
    <submittedName>
        <fullName evidence="4">Heat-shock protein Hsp20</fullName>
    </submittedName>
</protein>
<evidence type="ECO:0000256" key="1">
    <source>
        <dbReference type="PROSITE-ProRule" id="PRU00285"/>
    </source>
</evidence>
<gene>
    <name evidence="4" type="ORF">CJD36_002605</name>
</gene>
<dbReference type="Proteomes" id="UP000239872">
    <property type="component" value="Unassembled WGS sequence"/>
</dbReference>
<comment type="similarity">
    <text evidence="1 2">Belongs to the small heat shock protein (HSP20) family.</text>
</comment>
<reference evidence="4 5" key="1">
    <citation type="submission" date="2018-01" db="EMBL/GenBank/DDBJ databases">
        <title>A novel member of the phylum Bacteroidetes isolated from glacier ice.</title>
        <authorList>
            <person name="Liu Q."/>
            <person name="Xin Y.-H."/>
        </authorList>
    </citation>
    <scope>NUCLEOTIDE SEQUENCE [LARGE SCALE GENOMIC DNA]</scope>
    <source>
        <strain evidence="4 5">RB1R16</strain>
    </source>
</reference>
<dbReference type="InterPro" id="IPR008978">
    <property type="entry name" value="HSP20-like_chaperone"/>
</dbReference>
<dbReference type="InterPro" id="IPR002068">
    <property type="entry name" value="A-crystallin/Hsp20_dom"/>
</dbReference>
<evidence type="ECO:0000313" key="4">
    <source>
        <dbReference type="EMBL" id="PQJ12653.1"/>
    </source>
</evidence>
<proteinExistence type="inferred from homology"/>
<feature type="domain" description="SHSP" evidence="3">
    <location>
        <begin position="31"/>
        <end position="148"/>
    </location>
</feature>
<sequence>MYQKRSYGMMPATFGGLLENMLHNGISRINEDATAGSTPVNIHETDKGYDLHVVAPGIRKEDFKINVDKNVLTVSYEHKEETKEEGKEENQVKFLRTEYSVKSFKRSFTLNEKIDTTAISAKYSDGILNVSLPKKENAEVPAKEIVIN</sequence>
<dbReference type="Pfam" id="PF00011">
    <property type="entry name" value="HSP20"/>
    <property type="match status" value="1"/>
</dbReference>
<dbReference type="EMBL" id="PPSL01000001">
    <property type="protein sequence ID" value="PQJ12653.1"/>
    <property type="molecule type" value="Genomic_DNA"/>
</dbReference>
<accession>A0A2S7T0C1</accession>
<evidence type="ECO:0000256" key="2">
    <source>
        <dbReference type="RuleBase" id="RU003616"/>
    </source>
</evidence>
<keyword evidence="5" id="KW-1185">Reference proteome</keyword>
<comment type="caution">
    <text evidence="4">The sequence shown here is derived from an EMBL/GenBank/DDBJ whole genome shotgun (WGS) entry which is preliminary data.</text>
</comment>
<dbReference type="Gene3D" id="2.60.40.790">
    <property type="match status" value="1"/>
</dbReference>
<evidence type="ECO:0000259" key="3">
    <source>
        <dbReference type="PROSITE" id="PS01031"/>
    </source>
</evidence>
<dbReference type="PANTHER" id="PTHR11527">
    <property type="entry name" value="HEAT-SHOCK PROTEIN 20 FAMILY MEMBER"/>
    <property type="match status" value="1"/>
</dbReference>
<evidence type="ECO:0000313" key="5">
    <source>
        <dbReference type="Proteomes" id="UP000239872"/>
    </source>
</evidence>
<dbReference type="SUPFAM" id="SSF49764">
    <property type="entry name" value="HSP20-like chaperones"/>
    <property type="match status" value="1"/>
</dbReference>
<dbReference type="AlphaFoldDB" id="A0A2S7T0C1"/>
<dbReference type="PROSITE" id="PS01031">
    <property type="entry name" value="SHSP"/>
    <property type="match status" value="1"/>
</dbReference>